<feature type="signal peptide" evidence="1">
    <location>
        <begin position="1"/>
        <end position="35"/>
    </location>
</feature>
<dbReference type="GO" id="GO:0016810">
    <property type="term" value="F:hydrolase activity, acting on carbon-nitrogen (but not peptide) bonds"/>
    <property type="evidence" value="ECO:0007669"/>
    <property type="project" value="InterPro"/>
</dbReference>
<protein>
    <submittedName>
        <fullName evidence="3">Imidazolonepropionase-like amidohydrolase</fullName>
    </submittedName>
</protein>
<dbReference type="AlphaFoldDB" id="A0A8G1XEN4"/>
<evidence type="ECO:0000256" key="1">
    <source>
        <dbReference type="SAM" id="SignalP"/>
    </source>
</evidence>
<comment type="caution">
    <text evidence="3">The sequence shown here is derived from an EMBL/GenBank/DDBJ whole genome shotgun (WGS) entry which is preliminary data.</text>
</comment>
<dbReference type="InterPro" id="IPR006680">
    <property type="entry name" value="Amidohydro-rel"/>
</dbReference>
<dbReference type="Gene3D" id="2.30.40.10">
    <property type="entry name" value="Urease, subunit C, domain 1"/>
    <property type="match status" value="1"/>
</dbReference>
<dbReference type="Gene3D" id="3.30.110.90">
    <property type="entry name" value="Amidohydrolase"/>
    <property type="match status" value="1"/>
</dbReference>
<dbReference type="EMBL" id="RJVJ01000001">
    <property type="protein sequence ID" value="ROR46368.1"/>
    <property type="molecule type" value="Genomic_DNA"/>
</dbReference>
<dbReference type="Proteomes" id="UP000267408">
    <property type="component" value="Unassembled WGS sequence"/>
</dbReference>
<sequence length="395" mass="40181">MCISHTNRRDFLRTAAASGIAVAGMQALAAAPAHAQGRTVDSGDRIALTNARVFDGSRLTAPRTVVIDNGRIGVSALGARQIDCGGAVLLPGLIDAHLHLQDLGTLHQLAASGVTTGLDMACFPPALVASLRNQPGLTDIRSAGTPGVAPGSPQSGIPGFPANAVLTGPDQAAGFVRARIAEGSDYIKVIVDEPGLSPETVRAVTVAAHFSGRLVMAHATTAATAERALDAGVDIIQHVPLDVPLSAAAAARCAVTGTTTTPTLTMMEGFAGLGIPGLDYAAAEGSVAALHRAGARILAGTDANHTPGIPVQPAFGTSLHHELELLVRAGLSNAEALRAATVLPAQSFGLRDRGSILPGYRADLVLVDGDPLADITATRAIRRIWIGGAEYLPAG</sequence>
<dbReference type="InterPro" id="IPR051781">
    <property type="entry name" value="Metallo-dep_Hydrolase"/>
</dbReference>
<dbReference type="Gene3D" id="1.20.58.520">
    <property type="entry name" value="Amidohydrolase"/>
    <property type="match status" value="1"/>
</dbReference>
<feature type="domain" description="Amidohydrolase-related" evidence="2">
    <location>
        <begin position="88"/>
        <end position="386"/>
    </location>
</feature>
<dbReference type="PANTHER" id="PTHR43135:SF3">
    <property type="entry name" value="ALPHA-D-RIBOSE 1-METHYLPHOSPHONATE 5-TRIPHOSPHATE DIPHOSPHATASE"/>
    <property type="match status" value="1"/>
</dbReference>
<proteinExistence type="predicted"/>
<feature type="chain" id="PRO_5034525043" evidence="1">
    <location>
        <begin position="36"/>
        <end position="395"/>
    </location>
</feature>
<dbReference type="PROSITE" id="PS51318">
    <property type="entry name" value="TAT"/>
    <property type="match status" value="1"/>
</dbReference>
<evidence type="ECO:0000313" key="3">
    <source>
        <dbReference type="EMBL" id="ROR46368.1"/>
    </source>
</evidence>
<dbReference type="Pfam" id="PF01979">
    <property type="entry name" value="Amidohydro_1"/>
    <property type="match status" value="1"/>
</dbReference>
<dbReference type="OrthoDB" id="3514520at2"/>
<reference evidence="3 4" key="1">
    <citation type="submission" date="2018-11" db="EMBL/GenBank/DDBJ databases">
        <title>Sequencing the genomes of 1000 actinobacteria strains.</title>
        <authorList>
            <person name="Klenk H.-P."/>
        </authorList>
    </citation>
    <scope>NUCLEOTIDE SEQUENCE [LARGE SCALE GENOMIC DNA]</scope>
    <source>
        <strain evidence="3 4">DSM 44780</strain>
    </source>
</reference>
<accession>A0A8G1XEN4</accession>
<name>A0A8G1XEN4_9ACTN</name>
<keyword evidence="3" id="KW-0378">Hydrolase</keyword>
<evidence type="ECO:0000259" key="2">
    <source>
        <dbReference type="Pfam" id="PF01979"/>
    </source>
</evidence>
<gene>
    <name evidence="3" type="ORF">EDD39_4632</name>
</gene>
<dbReference type="InterPro" id="IPR011059">
    <property type="entry name" value="Metal-dep_hydrolase_composite"/>
</dbReference>
<evidence type="ECO:0000313" key="4">
    <source>
        <dbReference type="Proteomes" id="UP000267408"/>
    </source>
</evidence>
<dbReference type="PANTHER" id="PTHR43135">
    <property type="entry name" value="ALPHA-D-RIBOSE 1-METHYLPHOSPHONATE 5-TRIPHOSPHATE DIPHOSPHATASE"/>
    <property type="match status" value="1"/>
</dbReference>
<organism evidence="3 4">
    <name type="scientific">Kitasatospora cineracea</name>
    <dbReference type="NCBI Taxonomy" id="88074"/>
    <lineage>
        <taxon>Bacteria</taxon>
        <taxon>Bacillati</taxon>
        <taxon>Actinomycetota</taxon>
        <taxon>Actinomycetes</taxon>
        <taxon>Kitasatosporales</taxon>
        <taxon>Streptomycetaceae</taxon>
        <taxon>Kitasatospora</taxon>
    </lineage>
</organism>
<dbReference type="InterPro" id="IPR032466">
    <property type="entry name" value="Metal_Hydrolase"/>
</dbReference>
<dbReference type="Gene3D" id="3.40.50.10910">
    <property type="entry name" value="Amidohydrolase"/>
    <property type="match status" value="1"/>
</dbReference>
<dbReference type="SUPFAM" id="SSF51338">
    <property type="entry name" value="Composite domain of metallo-dependent hydrolases"/>
    <property type="match status" value="1"/>
</dbReference>
<dbReference type="SUPFAM" id="SSF51556">
    <property type="entry name" value="Metallo-dependent hydrolases"/>
    <property type="match status" value="1"/>
</dbReference>
<keyword evidence="1" id="KW-0732">Signal</keyword>
<dbReference type="InterPro" id="IPR006311">
    <property type="entry name" value="TAT_signal"/>
</dbReference>